<evidence type="ECO:0000313" key="4">
    <source>
        <dbReference type="Proteomes" id="UP000250790"/>
    </source>
</evidence>
<feature type="transmembrane region" description="Helical" evidence="1">
    <location>
        <begin position="217"/>
        <end position="242"/>
    </location>
</feature>
<dbReference type="EMBL" id="NESN01000001">
    <property type="protein sequence ID" value="PUE55822.1"/>
    <property type="molecule type" value="Genomic_DNA"/>
</dbReference>
<dbReference type="Proteomes" id="UP000250790">
    <property type="component" value="Unassembled WGS sequence"/>
</dbReference>
<dbReference type="PANTHER" id="PTHR22911">
    <property type="entry name" value="ACYL-MALONYL CONDENSING ENZYME-RELATED"/>
    <property type="match status" value="1"/>
</dbReference>
<dbReference type="AlphaFoldDB" id="A0A315EIF1"/>
<feature type="transmembrane region" description="Helical" evidence="1">
    <location>
        <begin position="109"/>
        <end position="128"/>
    </location>
</feature>
<dbReference type="PANTHER" id="PTHR22911:SF103">
    <property type="entry name" value="BLR2811 PROTEIN"/>
    <property type="match status" value="1"/>
</dbReference>
<feature type="transmembrane region" description="Helical" evidence="1">
    <location>
        <begin position="160"/>
        <end position="179"/>
    </location>
</feature>
<feature type="transmembrane region" description="Helical" evidence="1">
    <location>
        <begin position="274"/>
        <end position="295"/>
    </location>
</feature>
<reference evidence="3 4" key="1">
    <citation type="submission" date="2017-04" db="EMBL/GenBank/DDBJ databases">
        <title>Unexpected and diverse lifestyles within the genus Limnohabitans.</title>
        <authorList>
            <person name="Kasalicky V."/>
            <person name="Mehrshad M."/>
            <person name="Andrei S.-A."/>
            <person name="Salcher M."/>
            <person name="Kratochvilova H."/>
            <person name="Simek K."/>
            <person name="Ghai R."/>
        </authorList>
    </citation>
    <scope>NUCLEOTIDE SEQUENCE [LARGE SCALE GENOMIC DNA]</scope>
    <source>
        <strain evidence="3 4">II-B4</strain>
    </source>
</reference>
<accession>A0A315EIF1</accession>
<gene>
    <name evidence="3" type="ORF">B9Z37_04625</name>
</gene>
<proteinExistence type="predicted"/>
<dbReference type="Pfam" id="PF00892">
    <property type="entry name" value="EamA"/>
    <property type="match status" value="2"/>
</dbReference>
<feature type="transmembrane region" description="Helical" evidence="1">
    <location>
        <begin position="87"/>
        <end position="103"/>
    </location>
</feature>
<dbReference type="PROSITE" id="PS51257">
    <property type="entry name" value="PROKAR_LIPOPROTEIN"/>
    <property type="match status" value="1"/>
</dbReference>
<feature type="transmembrane region" description="Helical" evidence="1">
    <location>
        <begin position="135"/>
        <end position="154"/>
    </location>
</feature>
<keyword evidence="1" id="KW-0472">Membrane</keyword>
<keyword evidence="1" id="KW-0812">Transmembrane</keyword>
<sequence>MATAGRPHSVSQPAAHTLHGIGFAVLATACFATLDTTTRHISAGLSVLVALWFRYAIQALITTAVVWPGRGRRVLLTQHPRFQLARGLLLFACSILAFYSLKYMPVGEFTSIALLAPLVITLLAAWMLQESIRPLRWLLVAGGFAGTLVIIRPGSHHFDWTVVLPLMLVATNAGFQILTSKMAKTEDPITMHFYTGWIGTILSSLILPFVWEMPQDWTVWLQLLLMGVLASIGHFLLILAYARTPAATLTPYMYAQIGFAVLGGWLVFDHLPDQWTFVGMGLVALCGALGAWLTVRENRITIQPPEF</sequence>
<feature type="domain" description="EamA" evidence="2">
    <location>
        <begin position="165"/>
        <end position="285"/>
    </location>
</feature>
<comment type="caution">
    <text evidence="3">The sequence shown here is derived from an EMBL/GenBank/DDBJ whole genome shotgun (WGS) entry which is preliminary data.</text>
</comment>
<feature type="domain" description="EamA" evidence="2">
    <location>
        <begin position="20"/>
        <end position="151"/>
    </location>
</feature>
<feature type="transmembrane region" description="Helical" evidence="1">
    <location>
        <begin position="41"/>
        <end position="67"/>
    </location>
</feature>
<evidence type="ECO:0000256" key="1">
    <source>
        <dbReference type="SAM" id="Phobius"/>
    </source>
</evidence>
<evidence type="ECO:0000313" key="3">
    <source>
        <dbReference type="EMBL" id="PUE55822.1"/>
    </source>
</evidence>
<dbReference type="GO" id="GO:0016020">
    <property type="term" value="C:membrane"/>
    <property type="evidence" value="ECO:0007669"/>
    <property type="project" value="InterPro"/>
</dbReference>
<feature type="transmembrane region" description="Helical" evidence="1">
    <location>
        <begin position="191"/>
        <end position="211"/>
    </location>
</feature>
<keyword evidence="4" id="KW-1185">Reference proteome</keyword>
<evidence type="ECO:0000259" key="2">
    <source>
        <dbReference type="Pfam" id="PF00892"/>
    </source>
</evidence>
<feature type="transmembrane region" description="Helical" evidence="1">
    <location>
        <begin position="249"/>
        <end position="268"/>
    </location>
</feature>
<dbReference type="InterPro" id="IPR000620">
    <property type="entry name" value="EamA_dom"/>
</dbReference>
<keyword evidence="1" id="KW-1133">Transmembrane helix</keyword>
<dbReference type="SUPFAM" id="SSF103481">
    <property type="entry name" value="Multidrug resistance efflux transporter EmrE"/>
    <property type="match status" value="2"/>
</dbReference>
<name>A0A315EIF1_9BURK</name>
<protein>
    <submittedName>
        <fullName evidence="3">EamA family transporter</fullName>
    </submittedName>
</protein>
<organism evidence="3 4">
    <name type="scientific">Limnohabitans parvus II-B4</name>
    <dbReference type="NCBI Taxonomy" id="1293052"/>
    <lineage>
        <taxon>Bacteria</taxon>
        <taxon>Pseudomonadati</taxon>
        <taxon>Pseudomonadota</taxon>
        <taxon>Betaproteobacteria</taxon>
        <taxon>Burkholderiales</taxon>
        <taxon>Comamonadaceae</taxon>
        <taxon>Limnohabitans</taxon>
    </lineage>
</organism>
<dbReference type="InterPro" id="IPR037185">
    <property type="entry name" value="EmrE-like"/>
</dbReference>